<comment type="subcellular location">
    <subcellularLocation>
        <location evidence="1">Endomembrane system</location>
    </subcellularLocation>
</comment>
<accession>A0AAV1Q172</accession>
<keyword evidence="2" id="KW-1003">Cell membrane</keyword>
<dbReference type="AlphaFoldDB" id="A0AAV1Q172"/>
<evidence type="ECO:0000256" key="4">
    <source>
        <dbReference type="ARBA" id="ARBA00022741"/>
    </source>
</evidence>
<evidence type="ECO:0000256" key="6">
    <source>
        <dbReference type="ARBA" id="ARBA00022989"/>
    </source>
</evidence>
<keyword evidence="7" id="KW-0472">Membrane</keyword>
<dbReference type="PANTHER" id="PTHR45644:SF2">
    <property type="entry name" value="OUTER MITOCHONDRIAL TRANSMEMBRANE HELIX TRANSLOCASE"/>
    <property type="match status" value="1"/>
</dbReference>
<evidence type="ECO:0000256" key="3">
    <source>
        <dbReference type="ARBA" id="ARBA00022692"/>
    </source>
</evidence>
<dbReference type="GO" id="GO:0005741">
    <property type="term" value="C:mitochondrial outer membrane"/>
    <property type="evidence" value="ECO:0007669"/>
    <property type="project" value="TreeGrafter"/>
</dbReference>
<evidence type="ECO:0000259" key="8">
    <source>
        <dbReference type="Pfam" id="PF17862"/>
    </source>
</evidence>
<comment type="caution">
    <text evidence="9">The sequence shown here is derived from an EMBL/GenBank/DDBJ whole genome shotgun (WGS) entry which is preliminary data.</text>
</comment>
<dbReference type="PANTHER" id="PTHR45644">
    <property type="entry name" value="AAA ATPASE, PUTATIVE (AFU_ORTHOLOGUE AFUA_2G12920)-RELATED-RELATED"/>
    <property type="match status" value="1"/>
</dbReference>
<organism evidence="9 10">
    <name type="scientific">Scomber scombrus</name>
    <name type="common">Atlantic mackerel</name>
    <name type="synonym">Scomber vernalis</name>
    <dbReference type="NCBI Taxonomy" id="13677"/>
    <lineage>
        <taxon>Eukaryota</taxon>
        <taxon>Metazoa</taxon>
        <taxon>Chordata</taxon>
        <taxon>Craniata</taxon>
        <taxon>Vertebrata</taxon>
        <taxon>Euteleostomi</taxon>
        <taxon>Actinopterygii</taxon>
        <taxon>Neopterygii</taxon>
        <taxon>Teleostei</taxon>
        <taxon>Neoteleostei</taxon>
        <taxon>Acanthomorphata</taxon>
        <taxon>Pelagiaria</taxon>
        <taxon>Scombriformes</taxon>
        <taxon>Scombridae</taxon>
        <taxon>Scomber</taxon>
    </lineage>
</organism>
<feature type="domain" description="AAA ATPase AAA+ lid" evidence="8">
    <location>
        <begin position="25"/>
        <end position="64"/>
    </location>
</feature>
<dbReference type="Pfam" id="PF17862">
    <property type="entry name" value="AAA_lid_3"/>
    <property type="match status" value="1"/>
</dbReference>
<keyword evidence="4" id="KW-0547">Nucleotide-binding</keyword>
<gene>
    <name evidence="9" type="ORF">FSCOSCO3_A021872</name>
</gene>
<evidence type="ECO:0000256" key="1">
    <source>
        <dbReference type="ARBA" id="ARBA00004308"/>
    </source>
</evidence>
<dbReference type="InterPro" id="IPR027417">
    <property type="entry name" value="P-loop_NTPase"/>
</dbReference>
<dbReference type="InterPro" id="IPR041569">
    <property type="entry name" value="AAA_lid_3"/>
</dbReference>
<proteinExistence type="predicted"/>
<reference evidence="9 10" key="1">
    <citation type="submission" date="2024-01" db="EMBL/GenBank/DDBJ databases">
        <authorList>
            <person name="Alioto T."/>
            <person name="Alioto T."/>
            <person name="Gomez Garrido J."/>
        </authorList>
    </citation>
    <scope>NUCLEOTIDE SEQUENCE [LARGE SCALE GENOMIC DNA]</scope>
</reference>
<dbReference type="SUPFAM" id="SSF52540">
    <property type="entry name" value="P-loop containing nucleoside triphosphate hydrolases"/>
    <property type="match status" value="1"/>
</dbReference>
<keyword evidence="5" id="KW-0067">ATP-binding</keyword>
<dbReference type="Gene3D" id="1.10.8.60">
    <property type="match status" value="1"/>
</dbReference>
<dbReference type="GO" id="GO:0012505">
    <property type="term" value="C:endomembrane system"/>
    <property type="evidence" value="ECO:0007669"/>
    <property type="project" value="UniProtKB-SubCell"/>
</dbReference>
<keyword evidence="6" id="KW-1133">Transmembrane helix</keyword>
<evidence type="ECO:0000256" key="2">
    <source>
        <dbReference type="ARBA" id="ARBA00022475"/>
    </source>
</evidence>
<dbReference type="EMBL" id="CAWUFR010000459">
    <property type="protein sequence ID" value="CAK6978142.1"/>
    <property type="molecule type" value="Genomic_DNA"/>
</dbReference>
<evidence type="ECO:0000256" key="7">
    <source>
        <dbReference type="ARBA" id="ARBA00023136"/>
    </source>
</evidence>
<keyword evidence="10" id="KW-1185">Reference proteome</keyword>
<evidence type="ECO:0000256" key="5">
    <source>
        <dbReference type="ARBA" id="ARBA00022840"/>
    </source>
</evidence>
<evidence type="ECO:0000313" key="9">
    <source>
        <dbReference type="EMBL" id="CAK6978142.1"/>
    </source>
</evidence>
<dbReference type="GO" id="GO:0140570">
    <property type="term" value="P:extraction of mislocalized protein from mitochondrial outer membrane"/>
    <property type="evidence" value="ECO:0007669"/>
    <property type="project" value="TreeGrafter"/>
</dbReference>
<dbReference type="InterPro" id="IPR051701">
    <property type="entry name" value="Mito_OM_Translocase_MSP1"/>
</dbReference>
<sequence length="104" mass="11616">MFLQSQRQREEILKLILENESVDSSVDLVDVSKETDGFSGSDLREMCRDAALLCVRDFVHAQNDSVSEDFIRPIHQNDMQKAVGKMKKSKTAGGHGVLQHAALD</sequence>
<evidence type="ECO:0000313" key="10">
    <source>
        <dbReference type="Proteomes" id="UP001314229"/>
    </source>
</evidence>
<keyword evidence="3 9" id="KW-0812">Transmembrane</keyword>
<dbReference type="Proteomes" id="UP001314229">
    <property type="component" value="Unassembled WGS sequence"/>
</dbReference>
<dbReference type="GO" id="GO:0005524">
    <property type="term" value="F:ATP binding"/>
    <property type="evidence" value="ECO:0007669"/>
    <property type="project" value="UniProtKB-KW"/>
</dbReference>
<protein>
    <submittedName>
        <fullName evidence="9">Outer mitochondrial transmembrane helix translocase isoform X2</fullName>
    </submittedName>
</protein>
<name>A0AAV1Q172_SCOSC</name>